<proteinExistence type="predicted"/>
<dbReference type="Gramene" id="PNW81318">
    <property type="protein sequence ID" value="PNW81318"/>
    <property type="gene ID" value="CHLRE_07g350926v5"/>
</dbReference>
<dbReference type="OrthoDB" id="525072at2759"/>
<dbReference type="AlphaFoldDB" id="A8IU77"/>
<evidence type="ECO:0000313" key="2">
    <source>
        <dbReference type="EMBL" id="PNW81318.1"/>
    </source>
</evidence>
<gene>
    <name evidence="2" type="ORF">CHLRE_07g350926v5</name>
</gene>
<organism evidence="2 3">
    <name type="scientific">Chlamydomonas reinhardtii</name>
    <name type="common">Chlamydomonas smithii</name>
    <dbReference type="NCBI Taxonomy" id="3055"/>
    <lineage>
        <taxon>Eukaryota</taxon>
        <taxon>Viridiplantae</taxon>
        <taxon>Chlorophyta</taxon>
        <taxon>core chlorophytes</taxon>
        <taxon>Chlorophyceae</taxon>
        <taxon>CS clade</taxon>
        <taxon>Chlamydomonadales</taxon>
        <taxon>Chlamydomonadaceae</taxon>
        <taxon>Chlamydomonas</taxon>
    </lineage>
</organism>
<dbReference type="HOGENOM" id="CLU_1588786_0_0_1"/>
<keyword evidence="3" id="KW-1185">Reference proteome</keyword>
<dbReference type="Proteomes" id="UP000006906">
    <property type="component" value="Chromosome 7"/>
</dbReference>
<feature type="region of interest" description="Disordered" evidence="1">
    <location>
        <begin position="1"/>
        <end position="33"/>
    </location>
</feature>
<dbReference type="InParanoid" id="A8IU77"/>
<evidence type="ECO:0000313" key="3">
    <source>
        <dbReference type="Proteomes" id="UP000006906"/>
    </source>
</evidence>
<dbReference type="EMBL" id="CM008968">
    <property type="protein sequence ID" value="PNW81318.1"/>
    <property type="molecule type" value="Genomic_DNA"/>
</dbReference>
<accession>A8IU77</accession>
<dbReference type="RefSeq" id="XP_001692602.1">
    <property type="nucleotide sequence ID" value="XM_001692550.3"/>
</dbReference>
<dbReference type="KEGG" id="cre:CHLRE_07g350926v5"/>
<dbReference type="GeneID" id="5718185"/>
<reference evidence="2 3" key="1">
    <citation type="journal article" date="2007" name="Science">
        <title>The Chlamydomonas genome reveals the evolution of key animal and plant functions.</title>
        <authorList>
            <person name="Merchant S.S."/>
            <person name="Prochnik S.E."/>
            <person name="Vallon O."/>
            <person name="Harris E.H."/>
            <person name="Karpowicz S.J."/>
            <person name="Witman G.B."/>
            <person name="Terry A."/>
            <person name="Salamov A."/>
            <person name="Fritz-Laylin L.K."/>
            <person name="Marechal-Drouard L."/>
            <person name="Marshall W.F."/>
            <person name="Qu L.H."/>
            <person name="Nelson D.R."/>
            <person name="Sanderfoot A.A."/>
            <person name="Spalding M.H."/>
            <person name="Kapitonov V.V."/>
            <person name="Ren Q."/>
            <person name="Ferris P."/>
            <person name="Lindquist E."/>
            <person name="Shapiro H."/>
            <person name="Lucas S.M."/>
            <person name="Grimwood J."/>
            <person name="Schmutz J."/>
            <person name="Cardol P."/>
            <person name="Cerutti H."/>
            <person name="Chanfreau G."/>
            <person name="Chen C.L."/>
            <person name="Cognat V."/>
            <person name="Croft M.T."/>
            <person name="Dent R."/>
            <person name="Dutcher S."/>
            <person name="Fernandez E."/>
            <person name="Fukuzawa H."/>
            <person name="Gonzalez-Ballester D."/>
            <person name="Gonzalez-Halphen D."/>
            <person name="Hallmann A."/>
            <person name="Hanikenne M."/>
            <person name="Hippler M."/>
            <person name="Inwood W."/>
            <person name="Jabbari K."/>
            <person name="Kalanon M."/>
            <person name="Kuras R."/>
            <person name="Lefebvre P.A."/>
            <person name="Lemaire S.D."/>
            <person name="Lobanov A.V."/>
            <person name="Lohr M."/>
            <person name="Manuell A."/>
            <person name="Meier I."/>
            <person name="Mets L."/>
            <person name="Mittag M."/>
            <person name="Mittelmeier T."/>
            <person name="Moroney J.V."/>
            <person name="Moseley J."/>
            <person name="Napoli C."/>
            <person name="Nedelcu A.M."/>
            <person name="Niyogi K."/>
            <person name="Novoselov S.V."/>
            <person name="Paulsen I.T."/>
            <person name="Pazour G."/>
            <person name="Purton S."/>
            <person name="Ral J.P."/>
            <person name="Riano-Pachon D.M."/>
            <person name="Riekhof W."/>
            <person name="Rymarquis L."/>
            <person name="Schroda M."/>
            <person name="Stern D."/>
            <person name="Umen J."/>
            <person name="Willows R."/>
            <person name="Wilson N."/>
            <person name="Zimmer S.L."/>
            <person name="Allmer J."/>
            <person name="Balk J."/>
            <person name="Bisova K."/>
            <person name="Chen C.J."/>
            <person name="Elias M."/>
            <person name="Gendler K."/>
            <person name="Hauser C."/>
            <person name="Lamb M.R."/>
            <person name="Ledford H."/>
            <person name="Long J.C."/>
            <person name="Minagawa J."/>
            <person name="Page M.D."/>
            <person name="Pan J."/>
            <person name="Pootakham W."/>
            <person name="Roje S."/>
            <person name="Rose A."/>
            <person name="Stahlberg E."/>
            <person name="Terauchi A.M."/>
            <person name="Yang P."/>
            <person name="Ball S."/>
            <person name="Bowler C."/>
            <person name="Dieckmann C.L."/>
            <person name="Gladyshev V.N."/>
            <person name="Green P."/>
            <person name="Jorgensen R."/>
            <person name="Mayfield S."/>
            <person name="Mueller-Roeber B."/>
            <person name="Rajamani S."/>
            <person name="Sayre R.T."/>
            <person name="Brokstein P."/>
            <person name="Dubchak I."/>
            <person name="Goodstein D."/>
            <person name="Hornick L."/>
            <person name="Huang Y.W."/>
            <person name="Jhaveri J."/>
            <person name="Luo Y."/>
            <person name="Martinez D."/>
            <person name="Ngau W.C."/>
            <person name="Otillar B."/>
            <person name="Poliakov A."/>
            <person name="Porter A."/>
            <person name="Szajkowski L."/>
            <person name="Werner G."/>
            <person name="Zhou K."/>
            <person name="Grigoriev I.V."/>
            <person name="Rokhsar D.S."/>
            <person name="Grossman A.R."/>
        </authorList>
    </citation>
    <scope>NUCLEOTIDE SEQUENCE [LARGE SCALE GENOMIC DNA]</scope>
    <source>
        <strain evidence="3">CC-503</strain>
    </source>
</reference>
<dbReference type="eggNOG" id="ENOG502S1N3">
    <property type="taxonomic scope" value="Eukaryota"/>
</dbReference>
<feature type="compositionally biased region" description="Low complexity" evidence="1">
    <location>
        <begin position="10"/>
        <end position="32"/>
    </location>
</feature>
<name>A8IU77_CHLRE</name>
<evidence type="ECO:0000256" key="1">
    <source>
        <dbReference type="SAM" id="MobiDB-lite"/>
    </source>
</evidence>
<sequence length="168" mass="18509">MAPATPPATPAATASAGASTSTTTTTNGSGAPLRYCDDLRAPLTTAVGPQPHAPMHQVEWRKVMAGDPVEINPSIGNGFKVMSVEEWSRRWKRNDDFPHCLAPGCGGADTREHYFTQTWCRGKRLWASESLCMACHAFSFRSYADPDFKTPEQYEKELWEEMAAAGRR</sequence>
<dbReference type="PaxDb" id="3055-EDP04080"/>
<protein>
    <submittedName>
        <fullName evidence="2">Uncharacterized protein</fullName>
    </submittedName>
</protein>